<feature type="region of interest" description="Disordered" evidence="1">
    <location>
        <begin position="121"/>
        <end position="152"/>
    </location>
</feature>
<dbReference type="Proteomes" id="UP000735302">
    <property type="component" value="Unassembled WGS sequence"/>
</dbReference>
<dbReference type="AlphaFoldDB" id="A0AAV3YV28"/>
<comment type="caution">
    <text evidence="2">The sequence shown here is derived from an EMBL/GenBank/DDBJ whole genome shotgun (WGS) entry which is preliminary data.</text>
</comment>
<sequence>MRKGNVAMEASSARKTSWYTKRPVSSTCPIRNCPSNPVDIKKHVLEQLHLQAFFNLRRNGTTLLEERMHNLDFFISTSGHNVSKAKPADEAKVNQAEEAKEDKVVEDVDIKREKEDKVVEEVDSKKEKRTELAQEVAGSDERCPATEGESPMKFELMLDLREEEGPQRIN</sequence>
<feature type="compositionally biased region" description="Basic and acidic residues" evidence="1">
    <location>
        <begin position="86"/>
        <end position="100"/>
    </location>
</feature>
<evidence type="ECO:0000313" key="3">
    <source>
        <dbReference type="Proteomes" id="UP000735302"/>
    </source>
</evidence>
<name>A0AAV3YV28_9GAST</name>
<protein>
    <submittedName>
        <fullName evidence="2">Uncharacterized protein</fullName>
    </submittedName>
</protein>
<feature type="compositionally biased region" description="Basic and acidic residues" evidence="1">
    <location>
        <begin position="139"/>
        <end position="152"/>
    </location>
</feature>
<feature type="region of interest" description="Disordered" evidence="1">
    <location>
        <begin position="80"/>
        <end position="100"/>
    </location>
</feature>
<organism evidence="2 3">
    <name type="scientific">Plakobranchus ocellatus</name>
    <dbReference type="NCBI Taxonomy" id="259542"/>
    <lineage>
        <taxon>Eukaryota</taxon>
        <taxon>Metazoa</taxon>
        <taxon>Spiralia</taxon>
        <taxon>Lophotrochozoa</taxon>
        <taxon>Mollusca</taxon>
        <taxon>Gastropoda</taxon>
        <taxon>Heterobranchia</taxon>
        <taxon>Euthyneura</taxon>
        <taxon>Panpulmonata</taxon>
        <taxon>Sacoglossa</taxon>
        <taxon>Placobranchoidea</taxon>
        <taxon>Plakobranchidae</taxon>
        <taxon>Plakobranchus</taxon>
    </lineage>
</organism>
<gene>
    <name evidence="2" type="ORF">PoB_001292300</name>
</gene>
<proteinExistence type="predicted"/>
<reference evidence="2 3" key="1">
    <citation type="journal article" date="2021" name="Elife">
        <title>Chloroplast acquisition without the gene transfer in kleptoplastic sea slugs, Plakobranchus ocellatus.</title>
        <authorList>
            <person name="Maeda T."/>
            <person name="Takahashi S."/>
            <person name="Yoshida T."/>
            <person name="Shimamura S."/>
            <person name="Takaki Y."/>
            <person name="Nagai Y."/>
            <person name="Toyoda A."/>
            <person name="Suzuki Y."/>
            <person name="Arimoto A."/>
            <person name="Ishii H."/>
            <person name="Satoh N."/>
            <person name="Nishiyama T."/>
            <person name="Hasebe M."/>
            <person name="Maruyama T."/>
            <person name="Minagawa J."/>
            <person name="Obokata J."/>
            <person name="Shigenobu S."/>
        </authorList>
    </citation>
    <scope>NUCLEOTIDE SEQUENCE [LARGE SCALE GENOMIC DNA]</scope>
</reference>
<keyword evidence="3" id="KW-1185">Reference proteome</keyword>
<evidence type="ECO:0000256" key="1">
    <source>
        <dbReference type="SAM" id="MobiDB-lite"/>
    </source>
</evidence>
<accession>A0AAV3YV28</accession>
<evidence type="ECO:0000313" key="2">
    <source>
        <dbReference type="EMBL" id="GFN86417.1"/>
    </source>
</evidence>
<dbReference type="EMBL" id="BLXT01001518">
    <property type="protein sequence ID" value="GFN86417.1"/>
    <property type="molecule type" value="Genomic_DNA"/>
</dbReference>
<feature type="compositionally biased region" description="Basic and acidic residues" evidence="1">
    <location>
        <begin position="121"/>
        <end position="132"/>
    </location>
</feature>